<dbReference type="Pfam" id="PF00440">
    <property type="entry name" value="TetR_N"/>
    <property type="match status" value="1"/>
</dbReference>
<dbReference type="SUPFAM" id="SSF46689">
    <property type="entry name" value="Homeodomain-like"/>
    <property type="match status" value="1"/>
</dbReference>
<dbReference type="InterPro" id="IPR001647">
    <property type="entry name" value="HTH_TetR"/>
</dbReference>
<feature type="DNA-binding region" description="H-T-H motif" evidence="2">
    <location>
        <begin position="43"/>
        <end position="62"/>
    </location>
</feature>
<dbReference type="PROSITE" id="PS50977">
    <property type="entry name" value="HTH_TETR_2"/>
    <property type="match status" value="1"/>
</dbReference>
<dbReference type="PANTHER" id="PTHR30055">
    <property type="entry name" value="HTH-TYPE TRANSCRIPTIONAL REGULATOR RUTR"/>
    <property type="match status" value="1"/>
</dbReference>
<evidence type="ECO:0000256" key="1">
    <source>
        <dbReference type="ARBA" id="ARBA00023125"/>
    </source>
</evidence>
<evidence type="ECO:0000259" key="3">
    <source>
        <dbReference type="PROSITE" id="PS50977"/>
    </source>
</evidence>
<keyword evidence="5" id="KW-1185">Reference proteome</keyword>
<dbReference type="Gene3D" id="1.10.357.10">
    <property type="entry name" value="Tetracycline Repressor, domain 2"/>
    <property type="match status" value="1"/>
</dbReference>
<reference evidence="4 5" key="1">
    <citation type="journal article" date="2015" name="Genome Announc.">
        <title>Expanding the biotechnology potential of lactobacilli through comparative genomics of 213 strains and associated genera.</title>
        <authorList>
            <person name="Sun Z."/>
            <person name="Harris H.M."/>
            <person name="McCann A."/>
            <person name="Guo C."/>
            <person name="Argimon S."/>
            <person name="Zhang W."/>
            <person name="Yang X."/>
            <person name="Jeffery I.B."/>
            <person name="Cooney J.C."/>
            <person name="Kagawa T.F."/>
            <person name="Liu W."/>
            <person name="Song Y."/>
            <person name="Salvetti E."/>
            <person name="Wrobel A."/>
            <person name="Rasinkangas P."/>
            <person name="Parkhill J."/>
            <person name="Rea M.C."/>
            <person name="O'Sullivan O."/>
            <person name="Ritari J."/>
            <person name="Douillard F.P."/>
            <person name="Paul Ross R."/>
            <person name="Yang R."/>
            <person name="Briner A.E."/>
            <person name="Felis G.E."/>
            <person name="de Vos W.M."/>
            <person name="Barrangou R."/>
            <person name="Klaenhammer T.R."/>
            <person name="Caufield P.W."/>
            <person name="Cui Y."/>
            <person name="Zhang H."/>
            <person name="O'Toole P.W."/>
        </authorList>
    </citation>
    <scope>NUCLEOTIDE SEQUENCE [LARGE SCALE GENOMIC DNA]</scope>
    <source>
        <strain evidence="4 5">LMG 26013</strain>
    </source>
</reference>
<gene>
    <name evidence="4" type="ORF">IV64_GL001576</name>
</gene>
<dbReference type="PANTHER" id="PTHR30055:SF222">
    <property type="entry name" value="REGULATORY PROTEIN"/>
    <property type="match status" value="1"/>
</dbReference>
<dbReference type="AlphaFoldDB" id="A0A0R2M289"/>
<evidence type="ECO:0000313" key="4">
    <source>
        <dbReference type="EMBL" id="KRO07639.1"/>
    </source>
</evidence>
<dbReference type="STRING" id="942150.IV64_GL001576"/>
<dbReference type="GO" id="GO:0003677">
    <property type="term" value="F:DNA binding"/>
    <property type="evidence" value="ECO:0007669"/>
    <property type="project" value="UniProtKB-UniRule"/>
</dbReference>
<dbReference type="InterPro" id="IPR050109">
    <property type="entry name" value="HTH-type_TetR-like_transc_reg"/>
</dbReference>
<sequence length="217" mass="24250">MQVNNVETLFKKTLRESDLSAKQQSVLQVSLNLFAEQGFDRTSTSEIAKAAGVSEGTVFKQFKTKDGILKAILDPIVAHVVPMVATEFLDELKTNNLVDLKSFLQYAIQDRMTFAVENRQQIKVFAQEILRNPKIITDLSGKVEAVVNGQVGEVLQQFKDRGELVDWPNMRIIRYLVGILGSYVFPQVFLAPTADFDADKASQEAVEVLMRGLTPVK</sequence>
<protein>
    <submittedName>
        <fullName evidence="4">Transcriptional regulator</fullName>
    </submittedName>
</protein>
<dbReference type="OrthoDB" id="9780824at2"/>
<comment type="caution">
    <text evidence="4">The sequence shown here is derived from an EMBL/GenBank/DDBJ whole genome shotgun (WGS) entry which is preliminary data.</text>
</comment>
<accession>A0A0R2M289</accession>
<name>A0A0R2M289_9LACO</name>
<dbReference type="InterPro" id="IPR009057">
    <property type="entry name" value="Homeodomain-like_sf"/>
</dbReference>
<dbReference type="EMBL" id="JQCL01000103">
    <property type="protein sequence ID" value="KRO07639.1"/>
    <property type="molecule type" value="Genomic_DNA"/>
</dbReference>
<organism evidence="4 5">
    <name type="scientific">Lactiplantibacillus xiangfangensis</name>
    <dbReference type="NCBI Taxonomy" id="942150"/>
    <lineage>
        <taxon>Bacteria</taxon>
        <taxon>Bacillati</taxon>
        <taxon>Bacillota</taxon>
        <taxon>Bacilli</taxon>
        <taxon>Lactobacillales</taxon>
        <taxon>Lactobacillaceae</taxon>
        <taxon>Lactiplantibacillus</taxon>
    </lineage>
</organism>
<dbReference type="PRINTS" id="PR00455">
    <property type="entry name" value="HTHTETR"/>
</dbReference>
<evidence type="ECO:0000256" key="2">
    <source>
        <dbReference type="PROSITE-ProRule" id="PRU00335"/>
    </source>
</evidence>
<dbReference type="PATRIC" id="fig|942150.3.peg.1627"/>
<dbReference type="Proteomes" id="UP000051783">
    <property type="component" value="Unassembled WGS sequence"/>
</dbReference>
<dbReference type="InterPro" id="IPR036271">
    <property type="entry name" value="Tet_transcr_reg_TetR-rel_C_sf"/>
</dbReference>
<keyword evidence="1 2" id="KW-0238">DNA-binding</keyword>
<evidence type="ECO:0000313" key="5">
    <source>
        <dbReference type="Proteomes" id="UP000051783"/>
    </source>
</evidence>
<proteinExistence type="predicted"/>
<dbReference type="GO" id="GO:0006355">
    <property type="term" value="P:regulation of DNA-templated transcription"/>
    <property type="evidence" value="ECO:0007669"/>
    <property type="project" value="UniProtKB-ARBA"/>
</dbReference>
<feature type="domain" description="HTH tetR-type" evidence="3">
    <location>
        <begin position="20"/>
        <end position="80"/>
    </location>
</feature>
<dbReference type="SUPFAM" id="SSF48498">
    <property type="entry name" value="Tetracyclin repressor-like, C-terminal domain"/>
    <property type="match status" value="1"/>
</dbReference>
<dbReference type="RefSeq" id="WP_057707977.1">
    <property type="nucleotide sequence ID" value="NZ_JQCL01000103.1"/>
</dbReference>